<evidence type="ECO:0000256" key="2">
    <source>
        <dbReference type="ARBA" id="ARBA00003120"/>
    </source>
</evidence>
<evidence type="ECO:0000313" key="13">
    <source>
        <dbReference type="EMBL" id="ADU65786.1"/>
    </source>
</evidence>
<sequence length="389" mass="41182">MNTAPAIYLDAMATTPCDPRVVEAMLPYFHEQFANASSTVHAPGQCAYDAVASARRTIASCLGAQAEEILFTSGATESNNMAILGAARANTGSRRTILTSAVEHRSVLEPCQMLVSQGYTLKTIGVDNQGRLKHDELQQALGDDVLLTSIQMANNETGVLQDIATISRLAKAAGALVHVDAAQTAGKIPINLQALDVDYLSLSAHKFYGPKGIGALFVRREAAAHLGPIMGGGTQERRLRPGTLNVPGIIGMARACELALADMQNEGKRIGTLRNLLENLLMEKIPELITNGDRARRLPCCTSIRFAHTDAAGLMLQVPHVAMSAGAACSSGSSEPSHVLLAMGLDTDEASRSLRLSLGRFTTEEDIRSAAEAIAEGYEMMSLLTGVGA</sequence>
<protein>
    <recommendedName>
        <fullName evidence="4">cysteine desulfurase</fullName>
        <ecNumber evidence="4">2.8.1.7</ecNumber>
    </recommendedName>
</protein>
<evidence type="ECO:0000256" key="3">
    <source>
        <dbReference type="ARBA" id="ARBA00006490"/>
    </source>
</evidence>
<comment type="cofactor">
    <cofactor evidence="1 11">
        <name>pyridoxal 5'-phosphate</name>
        <dbReference type="ChEBI" id="CHEBI:597326"/>
    </cofactor>
</comment>
<dbReference type="Pfam" id="PF00266">
    <property type="entry name" value="Aminotran_5"/>
    <property type="match status" value="1"/>
</dbReference>
<dbReference type="GO" id="GO:0031071">
    <property type="term" value="F:cysteine desulfurase activity"/>
    <property type="evidence" value="ECO:0007669"/>
    <property type="project" value="UniProtKB-EC"/>
</dbReference>
<comment type="catalytic activity">
    <reaction evidence="10">
        <text>(sulfur carrier)-H + L-cysteine = (sulfur carrier)-SH + L-alanine</text>
        <dbReference type="Rhea" id="RHEA:43892"/>
        <dbReference type="Rhea" id="RHEA-COMP:14737"/>
        <dbReference type="Rhea" id="RHEA-COMP:14739"/>
        <dbReference type="ChEBI" id="CHEBI:29917"/>
        <dbReference type="ChEBI" id="CHEBI:35235"/>
        <dbReference type="ChEBI" id="CHEBI:57972"/>
        <dbReference type="ChEBI" id="CHEBI:64428"/>
        <dbReference type="EC" id="2.8.1.7"/>
    </reaction>
</comment>
<dbReference type="FunCoup" id="E6W3J3">
    <property type="interactions" value="485"/>
</dbReference>
<evidence type="ECO:0000256" key="10">
    <source>
        <dbReference type="ARBA" id="ARBA00050776"/>
    </source>
</evidence>
<comment type="similarity">
    <text evidence="3">Belongs to the class-V pyridoxal-phosphate-dependent aminotransferase family. NifS/IscS subfamily.</text>
</comment>
<dbReference type="PANTHER" id="PTHR11601">
    <property type="entry name" value="CYSTEINE DESULFURYLASE FAMILY MEMBER"/>
    <property type="match status" value="1"/>
</dbReference>
<evidence type="ECO:0000256" key="8">
    <source>
        <dbReference type="ARBA" id="ARBA00023004"/>
    </source>
</evidence>
<evidence type="ECO:0000256" key="7">
    <source>
        <dbReference type="ARBA" id="ARBA00022898"/>
    </source>
</evidence>
<keyword evidence="6" id="KW-0479">Metal-binding</keyword>
<dbReference type="EMBL" id="CP002432">
    <property type="protein sequence ID" value="ADU65786.1"/>
    <property type="molecule type" value="Genomic_DNA"/>
</dbReference>
<dbReference type="PIRSF" id="PIRSF005572">
    <property type="entry name" value="NifS"/>
    <property type="match status" value="1"/>
</dbReference>
<keyword evidence="14" id="KW-1185">Reference proteome</keyword>
<dbReference type="InterPro" id="IPR016454">
    <property type="entry name" value="Cysteine_dSase"/>
</dbReference>
<dbReference type="STRING" id="653733.Selin_1051"/>
<gene>
    <name evidence="13" type="ordered locus">Selin_1051</name>
</gene>
<dbReference type="Gene3D" id="3.40.640.10">
    <property type="entry name" value="Type I PLP-dependent aspartate aminotransferase-like (Major domain)"/>
    <property type="match status" value="1"/>
</dbReference>
<dbReference type="InterPro" id="IPR015421">
    <property type="entry name" value="PyrdxlP-dep_Trfase_major"/>
</dbReference>
<keyword evidence="5 13" id="KW-0808">Transferase</keyword>
<dbReference type="GO" id="GO:0051536">
    <property type="term" value="F:iron-sulfur cluster binding"/>
    <property type="evidence" value="ECO:0007669"/>
    <property type="project" value="UniProtKB-KW"/>
</dbReference>
<dbReference type="EC" id="2.8.1.7" evidence="4"/>
<accession>E6W3J3</accession>
<evidence type="ECO:0000256" key="11">
    <source>
        <dbReference type="RuleBase" id="RU004504"/>
    </source>
</evidence>
<dbReference type="RefSeq" id="WP_013505667.1">
    <property type="nucleotide sequence ID" value="NC_014836.1"/>
</dbReference>
<evidence type="ECO:0000256" key="4">
    <source>
        <dbReference type="ARBA" id="ARBA00012239"/>
    </source>
</evidence>
<dbReference type="AlphaFoldDB" id="E6W3J3"/>
<dbReference type="InterPro" id="IPR015422">
    <property type="entry name" value="PyrdxlP-dep_Trfase_small"/>
</dbReference>
<keyword evidence="8" id="KW-0408">Iron</keyword>
<evidence type="ECO:0000256" key="1">
    <source>
        <dbReference type="ARBA" id="ARBA00001933"/>
    </source>
</evidence>
<dbReference type="Gene3D" id="3.90.1150.10">
    <property type="entry name" value="Aspartate Aminotransferase, domain 1"/>
    <property type="match status" value="1"/>
</dbReference>
<dbReference type="OrthoDB" id="9808002at2"/>
<dbReference type="PANTHER" id="PTHR11601:SF34">
    <property type="entry name" value="CYSTEINE DESULFURASE"/>
    <property type="match status" value="1"/>
</dbReference>
<keyword evidence="9" id="KW-0411">Iron-sulfur</keyword>
<dbReference type="SUPFAM" id="SSF53383">
    <property type="entry name" value="PLP-dependent transferases"/>
    <property type="match status" value="1"/>
</dbReference>
<dbReference type="KEGG" id="din:Selin_1051"/>
<dbReference type="PROSITE" id="PS00595">
    <property type="entry name" value="AA_TRANSFER_CLASS_5"/>
    <property type="match status" value="1"/>
</dbReference>
<dbReference type="eggNOG" id="COG1104">
    <property type="taxonomic scope" value="Bacteria"/>
</dbReference>
<name>E6W3J3_DESIS</name>
<reference evidence="13 14" key="1">
    <citation type="submission" date="2010-12" db="EMBL/GenBank/DDBJ databases">
        <title>Complete sequence of Desulfurispirillum indicum S5.</title>
        <authorList>
            <consortium name="US DOE Joint Genome Institute"/>
            <person name="Lucas S."/>
            <person name="Copeland A."/>
            <person name="Lapidus A."/>
            <person name="Cheng J.-F."/>
            <person name="Goodwin L."/>
            <person name="Pitluck S."/>
            <person name="Chertkov O."/>
            <person name="Held B."/>
            <person name="Detter J.C."/>
            <person name="Han C."/>
            <person name="Tapia R."/>
            <person name="Land M."/>
            <person name="Hauser L."/>
            <person name="Kyrpides N."/>
            <person name="Ivanova N."/>
            <person name="Mikhailova N."/>
            <person name="Haggblom M."/>
            <person name="Rauschenbach I."/>
            <person name="Bini E."/>
            <person name="Woyke T."/>
        </authorList>
    </citation>
    <scope>NUCLEOTIDE SEQUENCE [LARGE SCALE GENOMIC DNA]</scope>
    <source>
        <strain evidence="14">ATCC BAA-1389 / DSM 22839 / S5</strain>
    </source>
</reference>
<keyword evidence="7" id="KW-0663">Pyridoxal phosphate</keyword>
<dbReference type="InParanoid" id="E6W3J3"/>
<dbReference type="HOGENOM" id="CLU_003433_0_2_0"/>
<evidence type="ECO:0000256" key="6">
    <source>
        <dbReference type="ARBA" id="ARBA00022723"/>
    </source>
</evidence>
<dbReference type="InterPro" id="IPR000192">
    <property type="entry name" value="Aminotrans_V_dom"/>
</dbReference>
<evidence type="ECO:0000256" key="5">
    <source>
        <dbReference type="ARBA" id="ARBA00022679"/>
    </source>
</evidence>
<dbReference type="Proteomes" id="UP000002572">
    <property type="component" value="Chromosome"/>
</dbReference>
<dbReference type="Gene3D" id="1.10.260.50">
    <property type="match status" value="1"/>
</dbReference>
<organism evidence="13 14">
    <name type="scientific">Desulfurispirillum indicum (strain ATCC BAA-1389 / DSM 22839 / S5)</name>
    <dbReference type="NCBI Taxonomy" id="653733"/>
    <lineage>
        <taxon>Bacteria</taxon>
        <taxon>Pseudomonadati</taxon>
        <taxon>Chrysiogenota</taxon>
        <taxon>Chrysiogenia</taxon>
        <taxon>Chrysiogenales</taxon>
        <taxon>Chrysiogenaceae</taxon>
        <taxon>Desulfurispirillum</taxon>
    </lineage>
</organism>
<evidence type="ECO:0000313" key="14">
    <source>
        <dbReference type="Proteomes" id="UP000002572"/>
    </source>
</evidence>
<dbReference type="InterPro" id="IPR020578">
    <property type="entry name" value="Aminotrans_V_PyrdxlP_BS"/>
</dbReference>
<dbReference type="InterPro" id="IPR015424">
    <property type="entry name" value="PyrdxlP-dep_Trfase"/>
</dbReference>
<comment type="function">
    <text evidence="2">Catalyzes the removal of elemental sulfur atoms from cysteine to produce alanine. Seems to participate in the biosynthesis of the nitrogenase metalloclusters by providing the inorganic sulfur required for the Fe-S core formation.</text>
</comment>
<proteinExistence type="inferred from homology"/>
<dbReference type="FunFam" id="3.40.640.10:FF:000084">
    <property type="entry name" value="IscS-like cysteine desulfurase"/>
    <property type="match status" value="1"/>
</dbReference>
<feature type="domain" description="Aminotransferase class V" evidence="12">
    <location>
        <begin position="7"/>
        <end position="368"/>
    </location>
</feature>
<evidence type="ECO:0000256" key="9">
    <source>
        <dbReference type="ARBA" id="ARBA00023014"/>
    </source>
</evidence>
<dbReference type="GO" id="GO:0046872">
    <property type="term" value="F:metal ion binding"/>
    <property type="evidence" value="ECO:0007669"/>
    <property type="project" value="UniProtKB-KW"/>
</dbReference>
<evidence type="ECO:0000259" key="12">
    <source>
        <dbReference type="Pfam" id="PF00266"/>
    </source>
</evidence>